<sequence>MLGREDWSGGGSQVMAAPRADSGTVGWWDFDEANGSSALDKSSMSNTLTMTAGATGVNDAAVDMWDLATRKYGKSGIEFDGDDYLTRADDPDFDFTATEDFSVTGWFKHNTIAVEQHIINKYSSSAAGGWKVWMDSDGDIGFGIDNDTTWSPTDQALTTSKNYDDNAWHQFIGVKTGTSRLDLYVDGVLVASDTSITASATLANAAALYIGVNSDGTSNDWDDSYLDSIKIYRSALSA</sequence>
<protein>
    <recommendedName>
        <fullName evidence="3">LamG-like jellyroll fold domain-containing protein</fullName>
    </recommendedName>
</protein>
<dbReference type="EMBL" id="LBVO01000065">
    <property type="protein sequence ID" value="KKQ86640.1"/>
    <property type="molecule type" value="Genomic_DNA"/>
</dbReference>
<gene>
    <name evidence="1" type="ORF">UT11_C0065G0008</name>
</gene>
<reference evidence="1 2" key="1">
    <citation type="journal article" date="2015" name="Nature">
        <title>rRNA introns, odd ribosomes, and small enigmatic genomes across a large radiation of phyla.</title>
        <authorList>
            <person name="Brown C.T."/>
            <person name="Hug L.A."/>
            <person name="Thomas B.C."/>
            <person name="Sharon I."/>
            <person name="Castelle C.J."/>
            <person name="Singh A."/>
            <person name="Wilkins M.J."/>
            <person name="Williams K.H."/>
            <person name="Banfield J.F."/>
        </authorList>
    </citation>
    <scope>NUCLEOTIDE SEQUENCE [LARGE SCALE GENOMIC DNA]</scope>
</reference>
<name>A0A0G0LFD5_9BACT</name>
<dbReference type="Pfam" id="PF13385">
    <property type="entry name" value="Laminin_G_3"/>
    <property type="match status" value="1"/>
</dbReference>
<evidence type="ECO:0000313" key="2">
    <source>
        <dbReference type="Proteomes" id="UP000033934"/>
    </source>
</evidence>
<proteinExistence type="predicted"/>
<dbReference type="AlphaFoldDB" id="A0A0G0LFD5"/>
<feature type="non-terminal residue" evidence="1">
    <location>
        <position position="238"/>
    </location>
</feature>
<dbReference type="SUPFAM" id="SSF49899">
    <property type="entry name" value="Concanavalin A-like lectins/glucanases"/>
    <property type="match status" value="1"/>
</dbReference>
<dbReference type="Gene3D" id="2.60.120.200">
    <property type="match status" value="1"/>
</dbReference>
<organism evidence="1 2">
    <name type="scientific">Berkelbacteria bacterium GW2011_GWA2_38_9</name>
    <dbReference type="NCBI Taxonomy" id="1618334"/>
    <lineage>
        <taxon>Bacteria</taxon>
        <taxon>Candidatus Berkelbacteria</taxon>
    </lineage>
</organism>
<dbReference type="InterPro" id="IPR013320">
    <property type="entry name" value="ConA-like_dom_sf"/>
</dbReference>
<evidence type="ECO:0000313" key="1">
    <source>
        <dbReference type="EMBL" id="KKQ86640.1"/>
    </source>
</evidence>
<comment type="caution">
    <text evidence="1">The sequence shown here is derived from an EMBL/GenBank/DDBJ whole genome shotgun (WGS) entry which is preliminary data.</text>
</comment>
<evidence type="ECO:0008006" key="3">
    <source>
        <dbReference type="Google" id="ProtNLM"/>
    </source>
</evidence>
<dbReference type="Proteomes" id="UP000033934">
    <property type="component" value="Unassembled WGS sequence"/>
</dbReference>
<accession>A0A0G0LFD5</accession>